<dbReference type="KEGG" id="mng:MNEG_0871"/>
<dbReference type="Proteomes" id="UP000054498">
    <property type="component" value="Unassembled WGS sequence"/>
</dbReference>
<sequence>MASSRLLELPQTALDALACCIDSVSFSQLRLASHAACCLVEARIWRIAVGGSAGAPPAVLAAAIERFPSVNELQIMSVKYDLQDAELEQALKALQPSLVWPSVTLLTLVGHEEEPAALISPAALARLVALCPNLKELQGLHVAPSLTPAGAPAGSGDRRASVVEALACAASLSRLSLSLTLRSGCDEDFRRRLMTVLQRHKLRRLKLVNAFPSWLERVHRPELSELQVTAAAAVAALPGLTSLELSVGADEPLLPLGACRGLRRLTLRDCAVGGQVASLRGAGVLPDLWSLELVGACNAELTGPPLGAQELAAVSKACPNLRCLRLDNLTLGGAPAAAAGAAAPPVFGRLDLLTLGNVKDGGGEAFDLAALAPSLVQMVLQSSWHSLARGVASHPAHPALYFDGQSHPRYCRLDKTEAFAATVGEQSYLGVHLSVEACMFEDARVFVNPSCVHQWVMGWHCVRELDLGVQSLGIRLSGLLPHIASTMGARLEVLWLAGCEADPAPDAARTLLCLHMFSCLRMLVLVLEAREGESRSPCCQDVCALLAPLTASREAVGRVSRLPADFSLFLPAGAAVTWEGCQTLTAQVPGVKIELT</sequence>
<evidence type="ECO:0000256" key="1">
    <source>
        <dbReference type="ARBA" id="ARBA00004430"/>
    </source>
</evidence>
<keyword evidence="3" id="KW-1185">Reference proteome</keyword>
<reference evidence="2 3" key="1">
    <citation type="journal article" date="2013" name="BMC Genomics">
        <title>Reconstruction of the lipid metabolism for the microalga Monoraphidium neglectum from its genome sequence reveals characteristics suitable for biofuel production.</title>
        <authorList>
            <person name="Bogen C."/>
            <person name="Al-Dilaimi A."/>
            <person name="Albersmeier A."/>
            <person name="Wichmann J."/>
            <person name="Grundmann M."/>
            <person name="Rupp O."/>
            <person name="Lauersen K.J."/>
            <person name="Blifernez-Klassen O."/>
            <person name="Kalinowski J."/>
            <person name="Goesmann A."/>
            <person name="Mussgnug J.H."/>
            <person name="Kruse O."/>
        </authorList>
    </citation>
    <scope>NUCLEOTIDE SEQUENCE [LARGE SCALE GENOMIC DNA]</scope>
    <source>
        <strain evidence="2 3">SAG 48.87</strain>
    </source>
</reference>
<name>A0A0D2N452_9CHLO</name>
<dbReference type="AlphaFoldDB" id="A0A0D2N452"/>
<proteinExistence type="predicted"/>
<evidence type="ECO:0000313" key="2">
    <source>
        <dbReference type="EMBL" id="KIZ07082.1"/>
    </source>
</evidence>
<dbReference type="SUPFAM" id="SSF52047">
    <property type="entry name" value="RNI-like"/>
    <property type="match status" value="1"/>
</dbReference>
<dbReference type="GeneID" id="25726989"/>
<dbReference type="EMBL" id="KK100297">
    <property type="protein sequence ID" value="KIZ07082.1"/>
    <property type="molecule type" value="Genomic_DNA"/>
</dbReference>
<protein>
    <submittedName>
        <fullName evidence="2">Uncharacterized protein</fullName>
    </submittedName>
</protein>
<comment type="subcellular location">
    <subcellularLocation>
        <location evidence="1">Cytoplasm</location>
        <location evidence="1">Cytoskeleton</location>
        <location evidence="1">Cilium axoneme</location>
    </subcellularLocation>
</comment>
<evidence type="ECO:0000313" key="3">
    <source>
        <dbReference type="Proteomes" id="UP000054498"/>
    </source>
</evidence>
<organism evidence="2 3">
    <name type="scientific">Monoraphidium neglectum</name>
    <dbReference type="NCBI Taxonomy" id="145388"/>
    <lineage>
        <taxon>Eukaryota</taxon>
        <taxon>Viridiplantae</taxon>
        <taxon>Chlorophyta</taxon>
        <taxon>core chlorophytes</taxon>
        <taxon>Chlorophyceae</taxon>
        <taxon>CS clade</taxon>
        <taxon>Sphaeropleales</taxon>
        <taxon>Selenastraceae</taxon>
        <taxon>Monoraphidium</taxon>
    </lineage>
</organism>
<accession>A0A0D2N452</accession>
<dbReference type="GO" id="GO:0005930">
    <property type="term" value="C:axoneme"/>
    <property type="evidence" value="ECO:0007669"/>
    <property type="project" value="UniProtKB-SubCell"/>
</dbReference>
<dbReference type="Gene3D" id="3.80.10.10">
    <property type="entry name" value="Ribonuclease Inhibitor"/>
    <property type="match status" value="1"/>
</dbReference>
<dbReference type="InterPro" id="IPR032675">
    <property type="entry name" value="LRR_dom_sf"/>
</dbReference>
<dbReference type="RefSeq" id="XP_013906101.1">
    <property type="nucleotide sequence ID" value="XM_014050647.1"/>
</dbReference>
<gene>
    <name evidence="2" type="ORF">MNEG_0871</name>
</gene>